<feature type="compositionally biased region" description="Basic residues" evidence="1">
    <location>
        <begin position="1"/>
        <end position="15"/>
    </location>
</feature>
<gene>
    <name evidence="2" type="ORF">NDU88_000153</name>
</gene>
<name>A0AAV7TE53_PLEWA</name>
<feature type="compositionally biased region" description="Basic and acidic residues" evidence="1">
    <location>
        <begin position="22"/>
        <end position="35"/>
    </location>
</feature>
<comment type="caution">
    <text evidence="2">The sequence shown here is derived from an EMBL/GenBank/DDBJ whole genome shotgun (WGS) entry which is preliminary data.</text>
</comment>
<feature type="region of interest" description="Disordered" evidence="1">
    <location>
        <begin position="1"/>
        <end position="54"/>
    </location>
</feature>
<dbReference type="Proteomes" id="UP001066276">
    <property type="component" value="Chromosome 3_2"/>
</dbReference>
<reference evidence="2" key="1">
    <citation type="journal article" date="2022" name="bioRxiv">
        <title>Sequencing and chromosome-scale assembly of the giantPleurodeles waltlgenome.</title>
        <authorList>
            <person name="Brown T."/>
            <person name="Elewa A."/>
            <person name="Iarovenko S."/>
            <person name="Subramanian E."/>
            <person name="Araus A.J."/>
            <person name="Petzold A."/>
            <person name="Susuki M."/>
            <person name="Suzuki K.-i.T."/>
            <person name="Hayashi T."/>
            <person name="Toyoda A."/>
            <person name="Oliveira C."/>
            <person name="Osipova E."/>
            <person name="Leigh N.D."/>
            <person name="Simon A."/>
            <person name="Yun M.H."/>
        </authorList>
    </citation>
    <scope>NUCLEOTIDE SEQUENCE</scope>
    <source>
        <strain evidence="2">20211129_DDA</strain>
        <tissue evidence="2">Liver</tissue>
    </source>
</reference>
<feature type="region of interest" description="Disordered" evidence="1">
    <location>
        <begin position="202"/>
        <end position="222"/>
    </location>
</feature>
<evidence type="ECO:0000313" key="2">
    <source>
        <dbReference type="EMBL" id="KAJ1174862.1"/>
    </source>
</evidence>
<accession>A0AAV7TE53</accession>
<sequence>MTLTRGRKKAVKRQRQGSPGEGQHESKIESTERKVPPNPAQTKKPPCKSPSKGKKAEYKITDFLLTKKELNPTSALMGIAPANDSETTCTAEVKTTQDIERTCADLGKINMPIPQPNKTGLTISAEIQRCYLDDTFSTLNLSNWNNWGGSLCCIPFSKQPSQVEYDTDCIIIEEFPLIDLSDICSDAPQGTQTANNKIQMRTTCGTSSPRKDHSPCNITTTTTLDTHVSPPVMAMEQPEQLEEFEDSLDHTTGAKVNVVPSTPGDSWKALLAKMDVISAAIQFQADKQDNQVDLLNILAIHIVNIDNKLQSLNDLMKRAQTHSYTQQVTCQCSITGDNSQRSLDILNDILKEVKTQTLRTEEHFSGRGEKIPKNE</sequence>
<dbReference type="EMBL" id="JANPWB010000006">
    <property type="protein sequence ID" value="KAJ1174862.1"/>
    <property type="molecule type" value="Genomic_DNA"/>
</dbReference>
<protein>
    <submittedName>
        <fullName evidence="2">Uncharacterized protein</fullName>
    </submittedName>
</protein>
<dbReference type="AlphaFoldDB" id="A0AAV7TE53"/>
<evidence type="ECO:0000256" key="1">
    <source>
        <dbReference type="SAM" id="MobiDB-lite"/>
    </source>
</evidence>
<keyword evidence="3" id="KW-1185">Reference proteome</keyword>
<proteinExistence type="predicted"/>
<organism evidence="2 3">
    <name type="scientific">Pleurodeles waltl</name>
    <name type="common">Iberian ribbed newt</name>
    <dbReference type="NCBI Taxonomy" id="8319"/>
    <lineage>
        <taxon>Eukaryota</taxon>
        <taxon>Metazoa</taxon>
        <taxon>Chordata</taxon>
        <taxon>Craniata</taxon>
        <taxon>Vertebrata</taxon>
        <taxon>Euteleostomi</taxon>
        <taxon>Amphibia</taxon>
        <taxon>Batrachia</taxon>
        <taxon>Caudata</taxon>
        <taxon>Salamandroidea</taxon>
        <taxon>Salamandridae</taxon>
        <taxon>Pleurodelinae</taxon>
        <taxon>Pleurodeles</taxon>
    </lineage>
</organism>
<evidence type="ECO:0000313" key="3">
    <source>
        <dbReference type="Proteomes" id="UP001066276"/>
    </source>
</evidence>